<accession>A0A9R1AU94</accession>
<keyword evidence="1" id="KW-0732">Signal</keyword>
<dbReference type="GO" id="GO:0006629">
    <property type="term" value="P:lipid metabolic process"/>
    <property type="evidence" value="ECO:0007669"/>
    <property type="project" value="InterPro"/>
</dbReference>
<evidence type="ECO:0000256" key="1">
    <source>
        <dbReference type="SAM" id="SignalP"/>
    </source>
</evidence>
<gene>
    <name evidence="2" type="ORF">TRITD_5Bv1G248090</name>
</gene>
<dbReference type="InterPro" id="IPR003386">
    <property type="entry name" value="LACT/PDAT_acylTrfase"/>
</dbReference>
<keyword evidence="3" id="KW-1185">Reference proteome</keyword>
<dbReference type="OMA" id="WRDRYIQ"/>
<dbReference type="Gramene" id="TRITD5Bv1G248090.1">
    <property type="protein sequence ID" value="TRITD5Bv1G248090.1"/>
    <property type="gene ID" value="TRITD5Bv1G248090"/>
</dbReference>
<dbReference type="SUPFAM" id="SSF53474">
    <property type="entry name" value="alpha/beta-Hydrolases"/>
    <property type="match status" value="1"/>
</dbReference>
<dbReference type="PANTHER" id="PTHR11440">
    <property type="entry name" value="LECITHIN-CHOLESTEROL ACYLTRANSFERASE-RELATED"/>
    <property type="match status" value="1"/>
</dbReference>
<protein>
    <recommendedName>
        <fullName evidence="4">Lecithin-cholesterol acyltransferase-like 1</fullName>
    </recommendedName>
</protein>
<feature type="signal peptide" evidence="1">
    <location>
        <begin position="1"/>
        <end position="24"/>
    </location>
</feature>
<reference evidence="2 3" key="1">
    <citation type="submission" date="2017-09" db="EMBL/GenBank/DDBJ databases">
        <authorList>
            <consortium name="International Durum Wheat Genome Sequencing Consortium (IDWGSC)"/>
            <person name="Milanesi L."/>
        </authorList>
    </citation>
    <scope>NUCLEOTIDE SEQUENCE [LARGE SCALE GENOMIC DNA]</scope>
    <source>
        <strain evidence="3">cv. Svevo</strain>
    </source>
</reference>
<dbReference type="Proteomes" id="UP000324705">
    <property type="component" value="Chromosome 5B"/>
</dbReference>
<name>A0A9R1AU94_TRITD</name>
<dbReference type="Gene3D" id="3.40.50.1820">
    <property type="entry name" value="alpha/beta hydrolase"/>
    <property type="match status" value="1"/>
</dbReference>
<dbReference type="AlphaFoldDB" id="A0A9R1AU94"/>
<dbReference type="Pfam" id="PF02450">
    <property type="entry name" value="LCAT"/>
    <property type="match status" value="1"/>
</dbReference>
<proteinExistence type="predicted"/>
<dbReference type="GO" id="GO:0008374">
    <property type="term" value="F:O-acyltransferase activity"/>
    <property type="evidence" value="ECO:0007669"/>
    <property type="project" value="InterPro"/>
</dbReference>
<evidence type="ECO:0000313" key="3">
    <source>
        <dbReference type="Proteomes" id="UP000324705"/>
    </source>
</evidence>
<evidence type="ECO:0000313" key="2">
    <source>
        <dbReference type="EMBL" id="VAI40373.1"/>
    </source>
</evidence>
<feature type="chain" id="PRO_5040181968" description="Lecithin-cholesterol acyltransferase-like 1" evidence="1">
    <location>
        <begin position="25"/>
        <end position="437"/>
    </location>
</feature>
<sequence>MAMNTALLRLLPLLLLLLPPPLRHYLSPPPSDHGGATEQLRVYHPIILFPGFSCPNLEVRLTDAYTPSLPRCGALKGKGWFPLWKNPWDLLRHDYVPCFEEQITLVFDPTLDDYRNLPGVETRVPGFGSAYGFTSKNDVHNMFCMIRLREELEVLGYRDKDTLFGAPYDLRHAPPPLGQPSQVYSDYFARVKDLVQHASGKNGNKPVILIGHSFGGRVILDFLNSTSLSWRQNLIKHIIVISPTPSTGFTQVVTNLASGPDVIGVPTVPSLALRPMWRAFASSLLSLPSPAVFGHKPLIITKNRNYSAYDYPHFLAALGFGTDEVVPFMKRVLPTMLRIDAPMVPTTYLNGVGIQTMEQVVYWEGNFDIAPEIVHGDGDGCINLISVLAFAKELHRQQQRNNIPFKFIKIDHVTHYDIVSREHSLRIIMTELLEANC</sequence>
<dbReference type="InterPro" id="IPR029058">
    <property type="entry name" value="AB_hydrolase_fold"/>
</dbReference>
<organism evidence="2 3">
    <name type="scientific">Triticum turgidum subsp. durum</name>
    <name type="common">Durum wheat</name>
    <name type="synonym">Triticum durum</name>
    <dbReference type="NCBI Taxonomy" id="4567"/>
    <lineage>
        <taxon>Eukaryota</taxon>
        <taxon>Viridiplantae</taxon>
        <taxon>Streptophyta</taxon>
        <taxon>Embryophyta</taxon>
        <taxon>Tracheophyta</taxon>
        <taxon>Spermatophyta</taxon>
        <taxon>Magnoliopsida</taxon>
        <taxon>Liliopsida</taxon>
        <taxon>Poales</taxon>
        <taxon>Poaceae</taxon>
        <taxon>BOP clade</taxon>
        <taxon>Pooideae</taxon>
        <taxon>Triticodae</taxon>
        <taxon>Triticeae</taxon>
        <taxon>Triticinae</taxon>
        <taxon>Triticum</taxon>
    </lineage>
</organism>
<dbReference type="EMBL" id="LT934120">
    <property type="protein sequence ID" value="VAI40373.1"/>
    <property type="molecule type" value="Genomic_DNA"/>
</dbReference>
<evidence type="ECO:0008006" key="4">
    <source>
        <dbReference type="Google" id="ProtNLM"/>
    </source>
</evidence>